<dbReference type="SMART" id="SM00320">
    <property type="entry name" value="WD40"/>
    <property type="match status" value="3"/>
</dbReference>
<comment type="caution">
    <text evidence="2">The sequence shown here is derived from an EMBL/GenBank/DDBJ whole genome shotgun (WGS) entry which is preliminary data.</text>
</comment>
<dbReference type="Pfam" id="PF00400">
    <property type="entry name" value="WD40"/>
    <property type="match status" value="3"/>
</dbReference>
<sequence>MKEFSSHSDFKYNTIINQKIEQFSHSIAINQNNSLLLISNSTKIEIFVILEEKLKKIQQIICHKRKVVSLNFFRTNRLFITGSFDSQIILWSTIMMSNPKQIQKLLGHNSTIQCIIKRLPNEDLIISCSTDYTIKFWIQLPKNNQQWICSQNISVHQNIVWGISINQQGNQVISSGEDHLILVIEQNQQTQNWFIKQMIQVDQSGFSLCYINKNAFVFQPESSENLIVYTLNENQEFIQFQNFKVFGKGYCCYPYFPSIYNNQKQLLINKNGNYLNIMKVQEENQDTKYNYTETEFSLKIIQVINYENYYIFGTLSDDGQYLITWDNISREIQFRKYQEIA</sequence>
<dbReference type="PROSITE" id="PS50082">
    <property type="entry name" value="WD_REPEATS_2"/>
    <property type="match status" value="1"/>
</dbReference>
<dbReference type="EMBL" id="CAJJDM010000080">
    <property type="protein sequence ID" value="CAD8087032.1"/>
    <property type="molecule type" value="Genomic_DNA"/>
</dbReference>
<dbReference type="InterPro" id="IPR001680">
    <property type="entry name" value="WD40_rpt"/>
</dbReference>
<evidence type="ECO:0000313" key="3">
    <source>
        <dbReference type="Proteomes" id="UP000688137"/>
    </source>
</evidence>
<evidence type="ECO:0000256" key="1">
    <source>
        <dbReference type="PROSITE-ProRule" id="PRU00221"/>
    </source>
</evidence>
<keyword evidence="1" id="KW-0853">WD repeat</keyword>
<gene>
    <name evidence="2" type="ORF">PPRIM_AZ9-3.1.T0770221</name>
</gene>
<protein>
    <recommendedName>
        <fullName evidence="4">WD40-repeat-containing domain</fullName>
    </recommendedName>
</protein>
<evidence type="ECO:0008006" key="4">
    <source>
        <dbReference type="Google" id="ProtNLM"/>
    </source>
</evidence>
<dbReference type="PANTHER" id="PTHR19920">
    <property type="entry name" value="WD40 PROTEIN CIAO1"/>
    <property type="match status" value="1"/>
</dbReference>
<name>A0A8S1N4S2_PARPR</name>
<keyword evidence="3" id="KW-1185">Reference proteome</keyword>
<proteinExistence type="predicted"/>
<evidence type="ECO:0000313" key="2">
    <source>
        <dbReference type="EMBL" id="CAD8087032.1"/>
    </source>
</evidence>
<organism evidence="2 3">
    <name type="scientific">Paramecium primaurelia</name>
    <dbReference type="NCBI Taxonomy" id="5886"/>
    <lineage>
        <taxon>Eukaryota</taxon>
        <taxon>Sar</taxon>
        <taxon>Alveolata</taxon>
        <taxon>Ciliophora</taxon>
        <taxon>Intramacronucleata</taxon>
        <taxon>Oligohymenophorea</taxon>
        <taxon>Peniculida</taxon>
        <taxon>Parameciidae</taxon>
        <taxon>Paramecium</taxon>
    </lineage>
</organism>
<accession>A0A8S1N4S2</accession>
<dbReference type="GO" id="GO:0016226">
    <property type="term" value="P:iron-sulfur cluster assembly"/>
    <property type="evidence" value="ECO:0007669"/>
    <property type="project" value="TreeGrafter"/>
</dbReference>
<dbReference type="GO" id="GO:0097361">
    <property type="term" value="C:cytosolic [4Fe-4S] assembly targeting complex"/>
    <property type="evidence" value="ECO:0007669"/>
    <property type="project" value="TreeGrafter"/>
</dbReference>
<dbReference type="Proteomes" id="UP000688137">
    <property type="component" value="Unassembled WGS sequence"/>
</dbReference>
<reference evidence="2" key="1">
    <citation type="submission" date="2021-01" db="EMBL/GenBank/DDBJ databases">
        <authorList>
            <consortium name="Genoscope - CEA"/>
            <person name="William W."/>
        </authorList>
    </citation>
    <scope>NUCLEOTIDE SEQUENCE</scope>
</reference>
<dbReference type="PANTHER" id="PTHR19920:SF0">
    <property type="entry name" value="CYTOSOLIC IRON-SULFUR PROTEIN ASSEMBLY PROTEIN CIAO1-RELATED"/>
    <property type="match status" value="1"/>
</dbReference>
<dbReference type="AlphaFoldDB" id="A0A8S1N4S2"/>
<feature type="repeat" description="WD" evidence="1">
    <location>
        <begin position="60"/>
        <end position="92"/>
    </location>
</feature>